<comment type="similarity">
    <text evidence="3">Belongs to the CobB/CobQ family. CobQ subfamily.</text>
</comment>
<comment type="cofactor">
    <cofactor evidence="1">
        <name>Mg(2+)</name>
        <dbReference type="ChEBI" id="CHEBI:18420"/>
    </cofactor>
</comment>
<dbReference type="KEGG" id="aon:DEH84_12560"/>
<dbReference type="OrthoDB" id="9764035at2"/>
<evidence type="ECO:0000256" key="9">
    <source>
        <dbReference type="ARBA" id="ARBA00022962"/>
    </source>
</evidence>
<evidence type="ECO:0000256" key="8">
    <source>
        <dbReference type="ARBA" id="ARBA00022842"/>
    </source>
</evidence>
<evidence type="ECO:0000259" key="10">
    <source>
        <dbReference type="Pfam" id="PF01656"/>
    </source>
</evidence>
<feature type="domain" description="CobQ/CobB/MinD/ParA nucleotide binding" evidence="10">
    <location>
        <begin position="50"/>
        <end position="225"/>
    </location>
</feature>
<dbReference type="AlphaFoldDB" id="A0A2U8FVB1"/>
<evidence type="ECO:0000313" key="13">
    <source>
        <dbReference type="Proteomes" id="UP000244892"/>
    </source>
</evidence>
<evidence type="ECO:0000256" key="2">
    <source>
        <dbReference type="ARBA" id="ARBA00004953"/>
    </source>
</evidence>
<comment type="pathway">
    <text evidence="2">Cofactor biosynthesis; adenosylcobalamin biosynthesis.</text>
</comment>
<dbReference type="InterPro" id="IPR004484">
    <property type="entry name" value="CbiA/CobB_synth"/>
</dbReference>
<dbReference type="Proteomes" id="UP000244892">
    <property type="component" value="Chromosome"/>
</dbReference>
<sequence>MPSRRCAQCSISVCGWCRWTASGWRCPSVGGSKDHDVSEPTSVQCPALLISAPASGQGKTTATAALARWHVQQGRRVRVFKTGPDFLDPMILSRACGLPVQQLDLWMGGEAHCRQLLWAAAQEAEVILVEGVMGLHDGTPSSADLAMQLGLPVLAVIDAGAMAQTFGALALGLAAYRPGLQLAGVLANRVASAGHAQMLRESLPAGMTWFGGLPRDEAIGLPSRHLGLMLADEVADLDARLDRAAQALGALQPAMPAPVTFTPPPEALPEARLPADRPLHGVRIGVAQDEAFAFLYPANLDVLRALGADVVMFSPLHDETLPAVDALYLPGGYPELHLTRLTGHHAMREAVCRHHAEGRPIVAECGGMLALLDSLCDVTGLRAPMWGLLRGEGTMQARLVNLGLHAAALPEGTVRGHTFHHAAVSGDAPVALHTTAQRHHGRPEPVYRQRRLLASFLHLYFPSNPAAIAALFQP</sequence>
<keyword evidence="5" id="KW-0436">Ligase</keyword>
<dbReference type="InterPro" id="IPR029062">
    <property type="entry name" value="Class_I_gatase-like"/>
</dbReference>
<dbReference type="InterPro" id="IPR027417">
    <property type="entry name" value="P-loop_NTPase"/>
</dbReference>
<name>A0A2U8FVB1_9BURK</name>
<dbReference type="GO" id="GO:0005524">
    <property type="term" value="F:ATP binding"/>
    <property type="evidence" value="ECO:0007669"/>
    <property type="project" value="UniProtKB-KW"/>
</dbReference>
<evidence type="ECO:0000256" key="1">
    <source>
        <dbReference type="ARBA" id="ARBA00001946"/>
    </source>
</evidence>
<keyword evidence="4" id="KW-0169">Cobalamin biosynthesis</keyword>
<evidence type="ECO:0000313" key="12">
    <source>
        <dbReference type="EMBL" id="AWI54156.1"/>
    </source>
</evidence>
<dbReference type="GO" id="GO:0042242">
    <property type="term" value="F:cobyrinic acid a,c-diamide synthase activity"/>
    <property type="evidence" value="ECO:0007669"/>
    <property type="project" value="InterPro"/>
</dbReference>
<dbReference type="InterPro" id="IPR011698">
    <property type="entry name" value="GATase_3"/>
</dbReference>
<keyword evidence="13" id="KW-1185">Reference proteome</keyword>
<protein>
    <submittedName>
        <fullName evidence="12">Cobyrinate a,c-diamide synthase</fullName>
    </submittedName>
</protein>
<dbReference type="NCBIfam" id="NF002204">
    <property type="entry name" value="PRK01077.1"/>
    <property type="match status" value="1"/>
</dbReference>
<keyword evidence="8" id="KW-0460">Magnesium</keyword>
<dbReference type="Gene3D" id="3.40.50.880">
    <property type="match status" value="1"/>
</dbReference>
<evidence type="ECO:0000256" key="4">
    <source>
        <dbReference type="ARBA" id="ARBA00022573"/>
    </source>
</evidence>
<dbReference type="SUPFAM" id="SSF52317">
    <property type="entry name" value="Class I glutamine amidotransferase-like"/>
    <property type="match status" value="1"/>
</dbReference>
<organism evidence="12 13">
    <name type="scientific">Aquabacterium olei</name>
    <dbReference type="NCBI Taxonomy" id="1296669"/>
    <lineage>
        <taxon>Bacteria</taxon>
        <taxon>Pseudomonadati</taxon>
        <taxon>Pseudomonadota</taxon>
        <taxon>Betaproteobacteria</taxon>
        <taxon>Burkholderiales</taxon>
        <taxon>Aquabacterium</taxon>
    </lineage>
</organism>
<evidence type="ECO:0000256" key="6">
    <source>
        <dbReference type="ARBA" id="ARBA00022741"/>
    </source>
</evidence>
<dbReference type="PANTHER" id="PTHR43873:SF1">
    <property type="entry name" value="COBYRINATE A,C-DIAMIDE SYNTHASE"/>
    <property type="match status" value="1"/>
</dbReference>
<keyword evidence="9" id="KW-0315">Glutamine amidotransferase</keyword>
<dbReference type="SUPFAM" id="SSF52540">
    <property type="entry name" value="P-loop containing nucleoside triphosphate hydrolases"/>
    <property type="match status" value="1"/>
</dbReference>
<proteinExistence type="inferred from homology"/>
<feature type="domain" description="CobB/CobQ-like glutamine amidotransferase" evidence="11">
    <location>
        <begin position="283"/>
        <end position="464"/>
    </location>
</feature>
<dbReference type="GO" id="GO:0009236">
    <property type="term" value="P:cobalamin biosynthetic process"/>
    <property type="evidence" value="ECO:0007669"/>
    <property type="project" value="UniProtKB-KW"/>
</dbReference>
<keyword evidence="7" id="KW-0067">ATP-binding</keyword>
<dbReference type="Pfam" id="PF01656">
    <property type="entry name" value="CbiA"/>
    <property type="match status" value="1"/>
</dbReference>
<dbReference type="EMBL" id="CP029210">
    <property type="protein sequence ID" value="AWI54156.1"/>
    <property type="molecule type" value="Genomic_DNA"/>
</dbReference>
<reference evidence="12 13" key="1">
    <citation type="submission" date="2018-05" db="EMBL/GenBank/DDBJ databases">
        <title>complete genome sequence of Aquabacterium olei NBRC 110486.</title>
        <authorList>
            <person name="Tang B."/>
            <person name="Chang J."/>
            <person name="Zhang L."/>
            <person name="Yang H."/>
        </authorList>
    </citation>
    <scope>NUCLEOTIDE SEQUENCE [LARGE SCALE GENOMIC DNA]</scope>
    <source>
        <strain evidence="12 13">NBRC 110486</strain>
    </source>
</reference>
<keyword evidence="6" id="KW-0547">Nucleotide-binding</keyword>
<evidence type="ECO:0000256" key="3">
    <source>
        <dbReference type="ARBA" id="ARBA00006205"/>
    </source>
</evidence>
<dbReference type="Gene3D" id="3.40.50.300">
    <property type="entry name" value="P-loop containing nucleotide triphosphate hydrolases"/>
    <property type="match status" value="1"/>
</dbReference>
<dbReference type="PROSITE" id="PS51274">
    <property type="entry name" value="GATASE_COBBQ"/>
    <property type="match status" value="1"/>
</dbReference>
<dbReference type="Pfam" id="PF07685">
    <property type="entry name" value="GATase_3"/>
    <property type="match status" value="1"/>
</dbReference>
<evidence type="ECO:0000256" key="7">
    <source>
        <dbReference type="ARBA" id="ARBA00022840"/>
    </source>
</evidence>
<evidence type="ECO:0000256" key="5">
    <source>
        <dbReference type="ARBA" id="ARBA00022598"/>
    </source>
</evidence>
<dbReference type="PANTHER" id="PTHR43873">
    <property type="entry name" value="COBYRINATE A,C-DIAMIDE SYNTHASE"/>
    <property type="match status" value="1"/>
</dbReference>
<gene>
    <name evidence="12" type="ORF">DEH84_12560</name>
</gene>
<evidence type="ECO:0000259" key="11">
    <source>
        <dbReference type="Pfam" id="PF07685"/>
    </source>
</evidence>
<accession>A0A2U8FVB1</accession>
<dbReference type="CDD" id="cd03130">
    <property type="entry name" value="GATase1_CobB"/>
    <property type="match status" value="1"/>
</dbReference>
<dbReference type="InterPro" id="IPR002586">
    <property type="entry name" value="CobQ/CobB/MinD/ParA_Nub-bd_dom"/>
</dbReference>